<evidence type="ECO:0000256" key="1">
    <source>
        <dbReference type="ARBA" id="ARBA00022574"/>
    </source>
</evidence>
<dbReference type="InterPro" id="IPR036322">
    <property type="entry name" value="WD40_repeat_dom_sf"/>
</dbReference>
<dbReference type="Proteomes" id="UP001353858">
    <property type="component" value="Unassembled WGS sequence"/>
</dbReference>
<dbReference type="PRINTS" id="PR00320">
    <property type="entry name" value="GPROTEINBRPT"/>
</dbReference>
<dbReference type="PANTHER" id="PTHR45903:SF1">
    <property type="entry name" value="GLUTAMATE-RICH WD REPEAT-CONTAINING PROTEIN 1"/>
    <property type="match status" value="1"/>
</dbReference>
<evidence type="ECO:0000313" key="7">
    <source>
        <dbReference type="EMBL" id="KAK4872637.1"/>
    </source>
</evidence>
<dbReference type="PROSITE" id="PS50294">
    <property type="entry name" value="WD_REPEATS_REGION"/>
    <property type="match status" value="3"/>
</dbReference>
<dbReference type="PANTHER" id="PTHR45903">
    <property type="entry name" value="GLUTAMATE-RICH WD REPEAT-CONTAINING PROTEIN 1"/>
    <property type="match status" value="1"/>
</dbReference>
<keyword evidence="8" id="KW-1185">Reference proteome</keyword>
<dbReference type="AlphaFoldDB" id="A0AAN7NY43"/>
<feature type="compositionally biased region" description="Polar residues" evidence="5">
    <location>
        <begin position="1"/>
        <end position="26"/>
    </location>
</feature>
<gene>
    <name evidence="7" type="ORF">RN001_014666</name>
</gene>
<dbReference type="InterPro" id="IPR020472">
    <property type="entry name" value="WD40_PAC1"/>
</dbReference>
<evidence type="ECO:0000259" key="6">
    <source>
        <dbReference type="Pfam" id="PF12265"/>
    </source>
</evidence>
<comment type="caution">
    <text evidence="7">The sequence shown here is derived from an EMBL/GenBank/DDBJ whole genome shotgun (WGS) entry which is preliminary data.</text>
</comment>
<keyword evidence="2" id="KW-0677">Repeat</keyword>
<organism evidence="7 8">
    <name type="scientific">Aquatica leii</name>
    <dbReference type="NCBI Taxonomy" id="1421715"/>
    <lineage>
        <taxon>Eukaryota</taxon>
        <taxon>Metazoa</taxon>
        <taxon>Ecdysozoa</taxon>
        <taxon>Arthropoda</taxon>
        <taxon>Hexapoda</taxon>
        <taxon>Insecta</taxon>
        <taxon>Pterygota</taxon>
        <taxon>Neoptera</taxon>
        <taxon>Endopterygota</taxon>
        <taxon>Coleoptera</taxon>
        <taxon>Polyphaga</taxon>
        <taxon>Elateriformia</taxon>
        <taxon>Elateroidea</taxon>
        <taxon>Lampyridae</taxon>
        <taxon>Luciolinae</taxon>
        <taxon>Aquatica</taxon>
    </lineage>
</organism>
<keyword evidence="1 4" id="KW-0853">WD repeat</keyword>
<evidence type="ECO:0000313" key="8">
    <source>
        <dbReference type="Proteomes" id="UP001353858"/>
    </source>
</evidence>
<proteinExistence type="predicted"/>
<dbReference type="Pfam" id="PF12265">
    <property type="entry name" value="CAF1C_H4-bd"/>
    <property type="match status" value="1"/>
</dbReference>
<dbReference type="InterPro" id="IPR015943">
    <property type="entry name" value="WD40/YVTN_repeat-like_dom_sf"/>
</dbReference>
<feature type="repeat" description="WD" evidence="4">
    <location>
        <begin position="336"/>
        <end position="378"/>
    </location>
</feature>
<feature type="domain" description="Histone-binding protein RBBP4-like N-terminal" evidence="6">
    <location>
        <begin position="38"/>
        <end position="105"/>
    </location>
</feature>
<dbReference type="EMBL" id="JARPUR010000007">
    <property type="protein sequence ID" value="KAK4872637.1"/>
    <property type="molecule type" value="Genomic_DNA"/>
</dbReference>
<dbReference type="GO" id="GO:0042254">
    <property type="term" value="P:ribosome biogenesis"/>
    <property type="evidence" value="ECO:0007669"/>
    <property type="project" value="TreeGrafter"/>
</dbReference>
<reference evidence="8" key="1">
    <citation type="submission" date="2023-01" db="EMBL/GenBank/DDBJ databases">
        <title>Key to firefly adult light organ development and bioluminescence: homeobox transcription factors regulate luciferase expression and transportation to peroxisome.</title>
        <authorList>
            <person name="Fu X."/>
        </authorList>
    </citation>
    <scope>NUCLEOTIDE SEQUENCE [LARGE SCALE GENOMIC DNA]</scope>
</reference>
<dbReference type="InterPro" id="IPR051972">
    <property type="entry name" value="Glutamate-rich_WD_repeat"/>
</dbReference>
<dbReference type="InterPro" id="IPR022052">
    <property type="entry name" value="Histone-bd_RBBP4-like_N"/>
</dbReference>
<dbReference type="SUPFAM" id="SSF50978">
    <property type="entry name" value="WD40 repeat-like"/>
    <property type="match status" value="1"/>
</dbReference>
<dbReference type="Gene3D" id="2.130.10.10">
    <property type="entry name" value="YVTN repeat-like/Quinoprotein amine dehydrogenase"/>
    <property type="match status" value="1"/>
</dbReference>
<dbReference type="InterPro" id="IPR001680">
    <property type="entry name" value="WD40_rpt"/>
</dbReference>
<evidence type="ECO:0000256" key="3">
    <source>
        <dbReference type="ARBA" id="ARBA00040876"/>
    </source>
</evidence>
<evidence type="ECO:0000256" key="4">
    <source>
        <dbReference type="PROSITE-ProRule" id="PRU00221"/>
    </source>
</evidence>
<feature type="repeat" description="WD" evidence="4">
    <location>
        <begin position="244"/>
        <end position="279"/>
    </location>
</feature>
<sequence length="428" mass="47689">MDSESSTQAESMDESSIGTNVQSDTSVYLPGQPLKEGEELICDPTAYVMLHQLQTGSPCLSFDVIRDDLGDDRDSYPLTSYLVAGTQTTHSHANNVIVMKLSNLHRTNKEEDDDDSDEDEDAQYPIMAAALIKHQGGINRIRSTSVNNTTLAASWSELGRVNIWDLSLQLQAVNEAGVLQKYIKDDLSSAVKPLFTFSGHQQEGFALDWNSIDPGVLATGDCKMDIHIWKPKEDGSWFVDQRPLIGHKASVEDIQWSPNETTVFASCSVDRSIRVWDIRAPPSKACMLTTENAHDNDVNVISWNRNEPFIVSGGDYGVLHIWDLRQFHHKTPVASFKHHTGPVTTVDWHPTDSAVFASGGNDDQIAIWDLSVEKDNESEEEILGLPPQLLFIHQGQKEVKEIRWHPQIPGVLISTALSDFNIFRTISI</sequence>
<dbReference type="GO" id="GO:0005730">
    <property type="term" value="C:nucleolus"/>
    <property type="evidence" value="ECO:0007669"/>
    <property type="project" value="TreeGrafter"/>
</dbReference>
<name>A0AAN7NY43_9COLE</name>
<feature type="region of interest" description="Disordered" evidence="5">
    <location>
        <begin position="1"/>
        <end position="31"/>
    </location>
</feature>
<accession>A0AAN7NY43</accession>
<evidence type="ECO:0000256" key="5">
    <source>
        <dbReference type="SAM" id="MobiDB-lite"/>
    </source>
</evidence>
<dbReference type="SMART" id="SM00320">
    <property type="entry name" value="WD40"/>
    <property type="match status" value="5"/>
</dbReference>
<evidence type="ECO:0000256" key="2">
    <source>
        <dbReference type="ARBA" id="ARBA00022737"/>
    </source>
</evidence>
<dbReference type="Pfam" id="PF00400">
    <property type="entry name" value="WD40"/>
    <property type="match status" value="3"/>
</dbReference>
<dbReference type="PROSITE" id="PS50082">
    <property type="entry name" value="WD_REPEATS_2"/>
    <property type="match status" value="3"/>
</dbReference>
<feature type="repeat" description="WD" evidence="4">
    <location>
        <begin position="291"/>
        <end position="325"/>
    </location>
</feature>
<protein>
    <recommendedName>
        <fullName evidence="3">Glutamate-rich WD repeat-containing protein 1</fullName>
    </recommendedName>
</protein>